<comment type="caution">
    <text evidence="2">The sequence shown here is derived from an EMBL/GenBank/DDBJ whole genome shotgun (WGS) entry which is preliminary data.</text>
</comment>
<dbReference type="EMBL" id="AOMF01000015">
    <property type="protein sequence ID" value="EMA56831.1"/>
    <property type="molecule type" value="Genomic_DNA"/>
</dbReference>
<reference evidence="2 3" key="1">
    <citation type="journal article" date="2014" name="PLoS Genet.">
        <title>Phylogenetically driven sequencing of extremely halophilic archaea reveals strategies for static and dynamic osmo-response.</title>
        <authorList>
            <person name="Becker E.A."/>
            <person name="Seitzer P.M."/>
            <person name="Tritt A."/>
            <person name="Larsen D."/>
            <person name="Krusor M."/>
            <person name="Yao A.I."/>
            <person name="Wu D."/>
            <person name="Madern D."/>
            <person name="Eisen J.A."/>
            <person name="Darling A.E."/>
            <person name="Facciotti M.T."/>
        </authorList>
    </citation>
    <scope>NUCLEOTIDE SEQUENCE [LARGE SCALE GENOMIC DNA]</scope>
    <source>
        <strain evidence="2 3">JCM 13552</strain>
    </source>
</reference>
<accession>M0NG45</accession>
<feature type="compositionally biased region" description="Basic and acidic residues" evidence="1">
    <location>
        <begin position="15"/>
        <end position="69"/>
    </location>
</feature>
<feature type="region of interest" description="Disordered" evidence="1">
    <location>
        <begin position="1"/>
        <end position="69"/>
    </location>
</feature>
<keyword evidence="3" id="KW-1185">Reference proteome</keyword>
<name>M0NG45_9EURY</name>
<evidence type="ECO:0000313" key="2">
    <source>
        <dbReference type="EMBL" id="EMA56831.1"/>
    </source>
</evidence>
<dbReference type="AlphaFoldDB" id="M0NG45"/>
<dbReference type="STRING" id="1227457.C451_00465"/>
<proteinExistence type="predicted"/>
<dbReference type="Proteomes" id="UP000011680">
    <property type="component" value="Unassembled WGS sequence"/>
</dbReference>
<gene>
    <name evidence="2" type="ORF">C451_00465</name>
</gene>
<sequence length="69" mass="8143">MMAILVEETDNSDENNSRDNHKAVLRDDLENHEYEFKDGTAGESARWRLKSDPEESKECVEEQEEKREE</sequence>
<evidence type="ECO:0000313" key="3">
    <source>
        <dbReference type="Proteomes" id="UP000011680"/>
    </source>
</evidence>
<protein>
    <submittedName>
        <fullName evidence="2">Uncharacterized protein</fullName>
    </submittedName>
</protein>
<organism evidence="2 3">
    <name type="scientific">Halococcus thailandensis JCM 13552</name>
    <dbReference type="NCBI Taxonomy" id="1227457"/>
    <lineage>
        <taxon>Archaea</taxon>
        <taxon>Methanobacteriati</taxon>
        <taxon>Methanobacteriota</taxon>
        <taxon>Stenosarchaea group</taxon>
        <taxon>Halobacteria</taxon>
        <taxon>Halobacteriales</taxon>
        <taxon>Halococcaceae</taxon>
        <taxon>Halococcus</taxon>
    </lineage>
</organism>
<evidence type="ECO:0000256" key="1">
    <source>
        <dbReference type="SAM" id="MobiDB-lite"/>
    </source>
</evidence>